<dbReference type="InterPro" id="IPR008995">
    <property type="entry name" value="Mo/tungstate-bd_C_term_dom"/>
</dbReference>
<evidence type="ECO:0000256" key="1">
    <source>
        <dbReference type="ARBA" id="ARBA00022505"/>
    </source>
</evidence>
<keyword evidence="1 2" id="KW-0500">Molybdenum</keyword>
<organism evidence="4 5">
    <name type="scientific">Sphingomonas oleivorans</name>
    <dbReference type="NCBI Taxonomy" id="1735121"/>
    <lineage>
        <taxon>Bacteria</taxon>
        <taxon>Pseudomonadati</taxon>
        <taxon>Pseudomonadota</taxon>
        <taxon>Alphaproteobacteria</taxon>
        <taxon>Sphingomonadales</taxon>
        <taxon>Sphingomonadaceae</taxon>
        <taxon>Sphingomonas</taxon>
    </lineage>
</organism>
<dbReference type="AlphaFoldDB" id="A0A2T5FVX0"/>
<dbReference type="Gene3D" id="2.40.50.100">
    <property type="match status" value="1"/>
</dbReference>
<gene>
    <name evidence="4" type="ORF">CLG96_12265</name>
</gene>
<dbReference type="SUPFAM" id="SSF50331">
    <property type="entry name" value="MOP-like"/>
    <property type="match status" value="1"/>
</dbReference>
<sequence length="68" mass="6818">MKISARNQITGVVMSLAPGAVNATIKVDIGGGNVITSNITQEAVADLGLAVGDQVTVLIKASDVLIGK</sequence>
<dbReference type="OrthoDB" id="122515at2"/>
<protein>
    <submittedName>
        <fullName evidence="4">Transporter</fullName>
    </submittedName>
</protein>
<comment type="caution">
    <text evidence="4">The sequence shown here is derived from an EMBL/GenBank/DDBJ whole genome shotgun (WGS) entry which is preliminary data.</text>
</comment>
<evidence type="ECO:0000256" key="2">
    <source>
        <dbReference type="PROSITE-ProRule" id="PRU01213"/>
    </source>
</evidence>
<dbReference type="EMBL" id="NWBU01000010">
    <property type="protein sequence ID" value="PTQ09926.1"/>
    <property type="molecule type" value="Genomic_DNA"/>
</dbReference>
<dbReference type="RefSeq" id="WP_107968278.1">
    <property type="nucleotide sequence ID" value="NZ_NWBU01000010.1"/>
</dbReference>
<dbReference type="InterPro" id="IPR005116">
    <property type="entry name" value="Transp-assoc_OB_typ1"/>
</dbReference>
<dbReference type="GO" id="GO:0015689">
    <property type="term" value="P:molybdate ion transport"/>
    <property type="evidence" value="ECO:0007669"/>
    <property type="project" value="InterPro"/>
</dbReference>
<feature type="domain" description="Mop" evidence="3">
    <location>
        <begin position="2"/>
        <end position="68"/>
    </location>
</feature>
<dbReference type="Pfam" id="PF03459">
    <property type="entry name" value="TOBE"/>
    <property type="match status" value="1"/>
</dbReference>
<evidence type="ECO:0000313" key="5">
    <source>
        <dbReference type="Proteomes" id="UP000244162"/>
    </source>
</evidence>
<dbReference type="InterPro" id="IPR004606">
    <property type="entry name" value="Mop_domain"/>
</dbReference>
<keyword evidence="5" id="KW-1185">Reference proteome</keyword>
<reference evidence="4 5" key="1">
    <citation type="submission" date="2017-09" db="EMBL/GenBank/DDBJ databases">
        <title>Sphingomonas panjinensis sp.nov., isolated from oil-contaminated soil.</title>
        <authorList>
            <person name="Wang L."/>
            <person name="Chen L."/>
        </authorList>
    </citation>
    <scope>NUCLEOTIDE SEQUENCE [LARGE SCALE GENOMIC DNA]</scope>
    <source>
        <strain evidence="4 5">FW-11</strain>
    </source>
</reference>
<accession>A0A2T5FVX0</accession>
<proteinExistence type="predicted"/>
<name>A0A2T5FVX0_9SPHN</name>
<dbReference type="PROSITE" id="PS51866">
    <property type="entry name" value="MOP"/>
    <property type="match status" value="1"/>
</dbReference>
<dbReference type="Proteomes" id="UP000244162">
    <property type="component" value="Unassembled WGS sequence"/>
</dbReference>
<dbReference type="NCBIfam" id="TIGR00638">
    <property type="entry name" value="Mop"/>
    <property type="match status" value="1"/>
</dbReference>
<evidence type="ECO:0000313" key="4">
    <source>
        <dbReference type="EMBL" id="PTQ09926.1"/>
    </source>
</evidence>
<evidence type="ECO:0000259" key="3">
    <source>
        <dbReference type="PROSITE" id="PS51866"/>
    </source>
</evidence>